<organism evidence="2 3">
    <name type="scientific">Corynebacterium massiliense DSM 45435</name>
    <dbReference type="NCBI Taxonomy" id="1121364"/>
    <lineage>
        <taxon>Bacteria</taxon>
        <taxon>Bacillati</taxon>
        <taxon>Actinomycetota</taxon>
        <taxon>Actinomycetes</taxon>
        <taxon>Mycobacteriales</taxon>
        <taxon>Corynebacteriaceae</taxon>
        <taxon>Corynebacterium</taxon>
    </lineage>
</organism>
<evidence type="ECO:0000313" key="3">
    <source>
        <dbReference type="Proteomes" id="UP001220064"/>
    </source>
</evidence>
<sequence length="330" mass="34751">MPAFLKKIDPLILLIIAAVVVAIIAPAQGEFARVFKVLTNLAIALLFYLYGARLSPHEALAGLKNWRLHLTIAAFTFVAYPFIGLLLRPVSTLIPHELYLGILFLTLVPSTVNSSVTFTSIAKGNVAGAIVAASMSNLVGVVLTPLLIAVCMGGEETADGGIHIDASVIGEIALLLLLPFALGQLTRRWVKDFAANKGTKIVDRGSITMVVYSAFSSGVAAGIWSEIGVGELAFLVVFAITLVAVMLWLTRMISTNLGFSRGDVIATQFCGSKKSLATGVPMASVIFGTGGTLGLIILPLMIYHQVQLMMCSALASRYATCSATGADAGH</sequence>
<feature type="transmembrane region" description="Helical" evidence="1">
    <location>
        <begin position="12"/>
        <end position="28"/>
    </location>
</feature>
<reference evidence="2 3" key="1">
    <citation type="submission" date="2020-10" db="EMBL/GenBank/DDBJ databases">
        <title>Complete genome sequence of Corynebacterium massiliense DSM 45435, type strain of Corynebacterium massiliense.</title>
        <authorList>
            <person name="Busche T."/>
            <person name="Kalinowski J."/>
            <person name="Ruckert C."/>
        </authorList>
    </citation>
    <scope>NUCLEOTIDE SEQUENCE [LARGE SCALE GENOMIC DNA]</scope>
    <source>
        <strain evidence="2 3">DSM 45435</strain>
    </source>
</reference>
<feature type="transmembrane region" description="Helical" evidence="1">
    <location>
        <begin position="282"/>
        <end position="303"/>
    </location>
</feature>
<accession>A0ABY7U9R5</accession>
<dbReference type="Gene3D" id="1.20.1530.20">
    <property type="match status" value="1"/>
</dbReference>
<dbReference type="PANTHER" id="PTHR18640:SF5">
    <property type="entry name" value="SODIUM_BILE ACID COTRANSPORTER 7"/>
    <property type="match status" value="1"/>
</dbReference>
<keyword evidence="1" id="KW-0812">Transmembrane</keyword>
<keyword evidence="1" id="KW-1133">Transmembrane helix</keyword>
<evidence type="ECO:0000313" key="2">
    <source>
        <dbReference type="EMBL" id="WCZ33442.1"/>
    </source>
</evidence>
<feature type="transmembrane region" description="Helical" evidence="1">
    <location>
        <begin position="206"/>
        <end position="224"/>
    </location>
</feature>
<feature type="transmembrane region" description="Helical" evidence="1">
    <location>
        <begin position="34"/>
        <end position="54"/>
    </location>
</feature>
<dbReference type="RefSeq" id="WP_022863346.1">
    <property type="nucleotide sequence ID" value="NZ_ATVG01000009.1"/>
</dbReference>
<dbReference type="InterPro" id="IPR016833">
    <property type="entry name" value="Put_Na-Bile_cotransptr"/>
</dbReference>
<keyword evidence="1" id="KW-0472">Membrane</keyword>
<name>A0ABY7U9R5_9CORY</name>
<proteinExistence type="predicted"/>
<keyword evidence="3" id="KW-1185">Reference proteome</keyword>
<dbReference type="Proteomes" id="UP001220064">
    <property type="component" value="Chromosome"/>
</dbReference>
<feature type="transmembrane region" description="Helical" evidence="1">
    <location>
        <begin position="66"/>
        <end position="86"/>
    </location>
</feature>
<dbReference type="EMBL" id="CP063189">
    <property type="protein sequence ID" value="WCZ33442.1"/>
    <property type="molecule type" value="Genomic_DNA"/>
</dbReference>
<dbReference type="PIRSF" id="PIRSF026166">
    <property type="entry name" value="UCP026166"/>
    <property type="match status" value="1"/>
</dbReference>
<feature type="transmembrane region" description="Helical" evidence="1">
    <location>
        <begin position="162"/>
        <end position="185"/>
    </location>
</feature>
<dbReference type="Pfam" id="PF13593">
    <property type="entry name" value="SBF_like"/>
    <property type="match status" value="1"/>
</dbReference>
<feature type="transmembrane region" description="Helical" evidence="1">
    <location>
        <begin position="126"/>
        <end position="150"/>
    </location>
</feature>
<feature type="transmembrane region" description="Helical" evidence="1">
    <location>
        <begin position="230"/>
        <end position="249"/>
    </location>
</feature>
<protein>
    <submittedName>
        <fullName evidence="2">Sodium Bile acid symporter family protein</fullName>
    </submittedName>
</protein>
<dbReference type="PANTHER" id="PTHR18640">
    <property type="entry name" value="SOLUTE CARRIER FAMILY 10 MEMBER 7"/>
    <property type="match status" value="1"/>
</dbReference>
<feature type="transmembrane region" description="Helical" evidence="1">
    <location>
        <begin position="98"/>
        <end position="119"/>
    </location>
</feature>
<gene>
    <name evidence="2" type="ORF">CMASS_10175</name>
</gene>
<evidence type="ECO:0000256" key="1">
    <source>
        <dbReference type="SAM" id="Phobius"/>
    </source>
</evidence>
<dbReference type="InterPro" id="IPR038770">
    <property type="entry name" value="Na+/solute_symporter_sf"/>
</dbReference>